<keyword evidence="1" id="KW-0482">Metalloprotease</keyword>
<keyword evidence="1" id="KW-0479">Metal-binding</keyword>
<dbReference type="InterPro" id="IPR009197">
    <property type="entry name" value="MlrC"/>
</dbReference>
<comment type="function">
    <text evidence="1">Involved in peptidolytic degradation of cyclic heptapeptide hepatotoxin microcystin (MC).</text>
</comment>
<proteinExistence type="inferred from homology"/>
<dbReference type="InterPro" id="IPR015995">
    <property type="entry name" value="MlrC_N"/>
</dbReference>
<dbReference type="EMBL" id="CP118247">
    <property type="protein sequence ID" value="WDR06186.1"/>
    <property type="molecule type" value="Genomic_DNA"/>
</dbReference>
<evidence type="ECO:0000259" key="2">
    <source>
        <dbReference type="Pfam" id="PF07171"/>
    </source>
</evidence>
<feature type="domain" description="Microcystin LR degradation protein MlrC C-terminal" evidence="2">
    <location>
        <begin position="308"/>
        <end position="488"/>
    </location>
</feature>
<feature type="domain" description="Microcystin LR degradation protein MlrC N-terminal" evidence="3">
    <location>
        <begin position="4"/>
        <end position="280"/>
    </location>
</feature>
<dbReference type="PIRSF" id="PIRSF012702">
    <property type="entry name" value="UCP012702"/>
    <property type="match status" value="1"/>
</dbReference>
<dbReference type="Pfam" id="PF07171">
    <property type="entry name" value="MlrC_C"/>
    <property type="match status" value="1"/>
</dbReference>
<protein>
    <recommendedName>
        <fullName evidence="1">Microcystinase C</fullName>
        <shortName evidence="1">MlrC</shortName>
    </recommendedName>
</protein>
<keyword evidence="1" id="KW-0645">Protease</keyword>
<dbReference type="InterPro" id="IPR010799">
    <property type="entry name" value="MlrC_C"/>
</dbReference>
<comment type="similarity">
    <text evidence="1">Belongs to the peptidase M81 family.</text>
</comment>
<reference evidence="4 5" key="1">
    <citation type="submission" date="2023-02" db="EMBL/GenBank/DDBJ databases">
        <title>Devosia chondri sp. nov., isolated from the phycosphere of marine algae.</title>
        <authorList>
            <person name="Kim J.M."/>
            <person name="Lee J.K."/>
            <person name="Choi B.J."/>
            <person name="Bayburt H."/>
            <person name="Jeon C.O."/>
        </authorList>
    </citation>
    <scope>NUCLEOTIDE SEQUENCE [LARGE SCALE GENOMIC DNA]</scope>
    <source>
        <strain evidence="4 5">G2-5</strain>
    </source>
</reference>
<sequence>MRTVLLAGIYHETHTFLQQKTGLDAFEQMALNQGDAVISNNLGNGSPTDGFISHAQAEGWSIIPTIQMAAMPSGTVEQAAIDLFRSKLFAGLEQHVDKLDGIYLVLHGAMVSVDIDDVEGEILAEVQAFLKRAKRNIPVAGVIDLHANVSAKMLENSDCLVSYRENPHTDARQAAVRGAELLGNLMDRPDVTQVHLATKYVFPPTGLGTSSNPMKAALAQARAIEAADSEILCINVMGGYAYADIADCGYSLNCCTRGDRAKAMGYLEQILKTTESWLKEAYPAERNLDAVLADIDADPPADGPILLIEAADNIGGGTPGDATGILAPLLATGRRGIIAIINDPAAAQLCHKSKPGQSVTLSIGGKIDRHHGEPMPFTGTIESLSDGAFELENRRSHLASMMGTHIEMGPCAVLRNEQAIVLVTSRKTPPMDLGQLHSQGINVEKARYVVVKAAVSHREAYDPIAVRSYNVDSPGLCTSDLRRLPFEKLSGKQISL</sequence>
<evidence type="ECO:0000313" key="5">
    <source>
        <dbReference type="Proteomes" id="UP001222118"/>
    </source>
</evidence>
<dbReference type="RefSeq" id="WP_282211700.1">
    <property type="nucleotide sequence ID" value="NZ_CP118247.1"/>
</dbReference>
<keyword evidence="1" id="KW-0378">Hydrolase</keyword>
<organism evidence="4 5">
    <name type="scientific">Devosia rhodophyticola</name>
    <dbReference type="NCBI Taxonomy" id="3026423"/>
    <lineage>
        <taxon>Bacteria</taxon>
        <taxon>Pseudomonadati</taxon>
        <taxon>Pseudomonadota</taxon>
        <taxon>Alphaproteobacteria</taxon>
        <taxon>Hyphomicrobiales</taxon>
        <taxon>Devosiaceae</taxon>
        <taxon>Devosia</taxon>
    </lineage>
</organism>
<gene>
    <name evidence="4" type="ORF">PSQ90_01630</name>
</gene>
<accession>A0ABY7YXV1</accession>
<comment type="cofactor">
    <cofactor evidence="1">
        <name>Zn(2+)</name>
        <dbReference type="ChEBI" id="CHEBI:29105"/>
    </cofactor>
    <text evidence="1">Binds 1 zinc ion per subunit.</text>
</comment>
<evidence type="ECO:0000256" key="1">
    <source>
        <dbReference type="PIRNR" id="PIRNR012702"/>
    </source>
</evidence>
<evidence type="ECO:0000313" key="4">
    <source>
        <dbReference type="EMBL" id="WDR06186.1"/>
    </source>
</evidence>
<name>A0ABY7YXV1_9HYPH</name>
<keyword evidence="5" id="KW-1185">Reference proteome</keyword>
<dbReference type="Proteomes" id="UP001222118">
    <property type="component" value="Chromosome"/>
</dbReference>
<evidence type="ECO:0000259" key="3">
    <source>
        <dbReference type="Pfam" id="PF07364"/>
    </source>
</evidence>
<dbReference type="Pfam" id="PF07364">
    <property type="entry name" value="DUF1485"/>
    <property type="match status" value="1"/>
</dbReference>